<dbReference type="InterPro" id="IPR049449">
    <property type="entry name" value="TesB_ACOT8-like_N"/>
</dbReference>
<dbReference type="AlphaFoldDB" id="A0A2U9PRK9"/>
<reference evidence="4" key="2">
    <citation type="submission" date="2018-03" db="EMBL/GenBank/DDBJ databases">
        <authorList>
            <person name="Derbyshire K."/>
            <person name="Gray T.A."/>
            <person name="Champion M."/>
        </authorList>
    </citation>
    <scope>NUCLEOTIDE SEQUENCE [LARGE SCALE GENOMIC DNA]</scope>
    <source>
        <strain evidence="4">MKD8</strain>
    </source>
</reference>
<dbReference type="Pfam" id="PF20789">
    <property type="entry name" value="4HBT_3C"/>
    <property type="match status" value="1"/>
</dbReference>
<dbReference type="Gene3D" id="2.40.160.210">
    <property type="entry name" value="Acyl-CoA thioesterase, double hotdog domain"/>
    <property type="match status" value="1"/>
</dbReference>
<dbReference type="Proteomes" id="UP000011200">
    <property type="component" value="Chromosome"/>
</dbReference>
<reference evidence="3 4" key="1">
    <citation type="journal article" date="2013" name="Genome Announc.">
        <title>Draft genome sequence of MKD8, a conjugal recipient Mycobacterium smegmatis strain.</title>
        <authorList>
            <person name="Gray T.A."/>
            <person name="Palumbo M.J."/>
            <person name="Derbyshire K.M."/>
        </authorList>
    </citation>
    <scope>NUCLEOTIDE SEQUENCE [LARGE SCALE GENOMIC DNA]</scope>
    <source>
        <strain evidence="3 4">MKD8</strain>
    </source>
</reference>
<dbReference type="RefSeq" id="WP_003894901.1">
    <property type="nucleotide sequence ID" value="NZ_CP027541.1"/>
</dbReference>
<dbReference type="InterPro" id="IPR042171">
    <property type="entry name" value="Acyl-CoA_hotdog"/>
</dbReference>
<evidence type="ECO:0008006" key="5">
    <source>
        <dbReference type="Google" id="ProtNLM"/>
    </source>
</evidence>
<feature type="domain" description="Acyl-CoA thioesterase-like N-terminal HotDog" evidence="1">
    <location>
        <begin position="26"/>
        <end position="105"/>
    </location>
</feature>
<sequence>MDRNGLTPYFMRRDDGFVPNEIAHGGWGPTLGGHVVGGLLARAIERHVDDAELQPARLTVEILRRVASAPVRVSASVVRSGSRMKALDAEMTQQGEVVARASALYLRRGVQPGGRFWSTPVDLPPIPREPERFDDTVPMFITPYGAPPGSIDSPFPWQYDGPRYAWLREVRDLVDGEELTPLLRAALAVDVTSSLTNFSTDGLAFINADYTLTLSRLPRGLYIGMAALVHASAEGVATGTAALFDQDGPIGTGVSTAVANFNFTPNVEVDKVTGESRI</sequence>
<dbReference type="SUPFAM" id="SSF54637">
    <property type="entry name" value="Thioesterase/thiol ester dehydrase-isomerase"/>
    <property type="match status" value="1"/>
</dbReference>
<gene>
    <name evidence="3" type="ORF">D806_034580</name>
</gene>
<dbReference type="Pfam" id="PF13622">
    <property type="entry name" value="4HBT_3"/>
    <property type="match status" value="1"/>
</dbReference>
<evidence type="ECO:0000259" key="2">
    <source>
        <dbReference type="Pfam" id="PF20789"/>
    </source>
</evidence>
<protein>
    <recommendedName>
        <fullName evidence="5">Thioesterase-like superfamily protein</fullName>
    </recommendedName>
</protein>
<proteinExistence type="predicted"/>
<evidence type="ECO:0000259" key="1">
    <source>
        <dbReference type="Pfam" id="PF13622"/>
    </source>
</evidence>
<accession>A0A2U9PRK9</accession>
<organism evidence="3 4">
    <name type="scientific">Mycolicibacterium smegmatis (strain MKD8)</name>
    <name type="common">Mycobacterium smegmatis</name>
    <dbReference type="NCBI Taxonomy" id="1214915"/>
    <lineage>
        <taxon>Bacteria</taxon>
        <taxon>Bacillati</taxon>
        <taxon>Actinomycetota</taxon>
        <taxon>Actinomycetes</taxon>
        <taxon>Mycobacteriales</taxon>
        <taxon>Mycobacteriaceae</taxon>
        <taxon>Mycolicibacterium</taxon>
    </lineage>
</organism>
<evidence type="ECO:0000313" key="4">
    <source>
        <dbReference type="Proteomes" id="UP000011200"/>
    </source>
</evidence>
<dbReference type="InterPro" id="IPR029069">
    <property type="entry name" value="HotDog_dom_sf"/>
</dbReference>
<evidence type="ECO:0000313" key="3">
    <source>
        <dbReference type="EMBL" id="AWT54430.1"/>
    </source>
</evidence>
<dbReference type="GeneID" id="93458221"/>
<dbReference type="InterPro" id="IPR049450">
    <property type="entry name" value="ACOT8-like_C"/>
</dbReference>
<name>A0A2U9PRK9_MYCSE</name>
<feature type="domain" description="Acyl-CoA thioesterase-like C-terminal" evidence="2">
    <location>
        <begin position="159"/>
        <end position="254"/>
    </location>
</feature>
<dbReference type="EMBL" id="CP027541">
    <property type="protein sequence ID" value="AWT54430.1"/>
    <property type="molecule type" value="Genomic_DNA"/>
</dbReference>